<dbReference type="VEuPathDB" id="FungiDB:BO71DRAFT_354844"/>
<dbReference type="SMART" id="SM00490">
    <property type="entry name" value="HELICc"/>
    <property type="match status" value="1"/>
</dbReference>
<gene>
    <name evidence="5" type="ORF">BO71DRAFT_354844</name>
</gene>
<evidence type="ECO:0000313" key="5">
    <source>
        <dbReference type="EMBL" id="PYH93712.1"/>
    </source>
</evidence>
<dbReference type="EMBL" id="KZ825887">
    <property type="protein sequence ID" value="PYH93712.1"/>
    <property type="molecule type" value="Genomic_DNA"/>
</dbReference>
<dbReference type="PROSITE" id="PS51194">
    <property type="entry name" value="HELICASE_CTER"/>
    <property type="match status" value="1"/>
</dbReference>
<dbReference type="GO" id="GO:0008094">
    <property type="term" value="F:ATP-dependent activity, acting on DNA"/>
    <property type="evidence" value="ECO:0007669"/>
    <property type="project" value="TreeGrafter"/>
</dbReference>
<dbReference type="CDD" id="cd18793">
    <property type="entry name" value="SF2_C_SNF"/>
    <property type="match status" value="1"/>
</dbReference>
<dbReference type="Proteomes" id="UP000247810">
    <property type="component" value="Unassembled WGS sequence"/>
</dbReference>
<evidence type="ECO:0000256" key="3">
    <source>
        <dbReference type="ARBA" id="ARBA00022840"/>
    </source>
</evidence>
<dbReference type="InterPro" id="IPR001650">
    <property type="entry name" value="Helicase_C-like"/>
</dbReference>
<organism evidence="5 6">
    <name type="scientific">Aspergillus ellipticus CBS 707.79</name>
    <dbReference type="NCBI Taxonomy" id="1448320"/>
    <lineage>
        <taxon>Eukaryota</taxon>
        <taxon>Fungi</taxon>
        <taxon>Dikarya</taxon>
        <taxon>Ascomycota</taxon>
        <taxon>Pezizomycotina</taxon>
        <taxon>Eurotiomycetes</taxon>
        <taxon>Eurotiomycetidae</taxon>
        <taxon>Eurotiales</taxon>
        <taxon>Aspergillaceae</taxon>
        <taxon>Aspergillus</taxon>
        <taxon>Aspergillus subgen. Circumdati</taxon>
    </lineage>
</organism>
<dbReference type="GO" id="GO:0005634">
    <property type="term" value="C:nucleus"/>
    <property type="evidence" value="ECO:0007669"/>
    <property type="project" value="TreeGrafter"/>
</dbReference>
<accession>A0A319ERZ5</accession>
<dbReference type="STRING" id="1448320.A0A319ERZ5"/>
<dbReference type="GO" id="GO:0005524">
    <property type="term" value="F:ATP binding"/>
    <property type="evidence" value="ECO:0007669"/>
    <property type="project" value="UniProtKB-KW"/>
</dbReference>
<dbReference type="PANTHER" id="PTHR45626:SF14">
    <property type="entry name" value="ATP-DEPENDENT DNA HELICASE (EUROFUNG)"/>
    <property type="match status" value="1"/>
</dbReference>
<feature type="domain" description="Helicase C-terminal" evidence="4">
    <location>
        <begin position="3"/>
        <end position="149"/>
    </location>
</feature>
<reference evidence="5 6" key="1">
    <citation type="submission" date="2018-02" db="EMBL/GenBank/DDBJ databases">
        <title>The genomes of Aspergillus section Nigri reveals drivers in fungal speciation.</title>
        <authorList>
            <consortium name="DOE Joint Genome Institute"/>
            <person name="Vesth T.C."/>
            <person name="Nybo J."/>
            <person name="Theobald S."/>
            <person name="Brandl J."/>
            <person name="Frisvad J.C."/>
            <person name="Nielsen K.F."/>
            <person name="Lyhne E.K."/>
            <person name="Kogle M.E."/>
            <person name="Kuo A."/>
            <person name="Riley R."/>
            <person name="Clum A."/>
            <person name="Nolan M."/>
            <person name="Lipzen A."/>
            <person name="Salamov A."/>
            <person name="Henrissat B."/>
            <person name="Wiebenga A."/>
            <person name="De vries R.P."/>
            <person name="Grigoriev I.V."/>
            <person name="Mortensen U.H."/>
            <person name="Andersen M.R."/>
            <person name="Baker S.E."/>
        </authorList>
    </citation>
    <scope>NUCLEOTIDE SEQUENCE [LARGE SCALE GENOMIC DNA]</scope>
    <source>
        <strain evidence="5 6">CBS 707.79</strain>
    </source>
</reference>
<proteinExistence type="predicted"/>
<keyword evidence="1" id="KW-0547">Nucleotide-binding</keyword>
<evidence type="ECO:0000313" key="6">
    <source>
        <dbReference type="Proteomes" id="UP000247810"/>
    </source>
</evidence>
<protein>
    <recommendedName>
        <fullName evidence="4">Helicase C-terminal domain-containing protein</fullName>
    </recommendedName>
</protein>
<name>A0A319ERZ5_9EURO</name>
<keyword evidence="3" id="KW-0067">ATP-binding</keyword>
<dbReference type="Pfam" id="PF00271">
    <property type="entry name" value="Helicase_C"/>
    <property type="match status" value="1"/>
</dbReference>
<feature type="non-terminal residue" evidence="5">
    <location>
        <position position="199"/>
    </location>
</feature>
<dbReference type="OrthoDB" id="4500730at2759"/>
<dbReference type="InterPro" id="IPR027417">
    <property type="entry name" value="P-loop_NTPase"/>
</dbReference>
<keyword evidence="6" id="KW-1185">Reference proteome</keyword>
<dbReference type="InterPro" id="IPR049730">
    <property type="entry name" value="SNF2/RAD54-like_C"/>
</dbReference>
<dbReference type="SUPFAM" id="SSF52540">
    <property type="entry name" value="P-loop containing nucleoside triphosphate hydrolases"/>
    <property type="match status" value="1"/>
</dbReference>
<dbReference type="GO" id="GO:0006281">
    <property type="term" value="P:DNA repair"/>
    <property type="evidence" value="ECO:0007669"/>
    <property type="project" value="TreeGrafter"/>
</dbReference>
<evidence type="ECO:0000256" key="2">
    <source>
        <dbReference type="ARBA" id="ARBA00022801"/>
    </source>
</evidence>
<keyword evidence="2" id="KW-0378">Hydrolase</keyword>
<dbReference type="Gene3D" id="3.40.50.300">
    <property type="entry name" value="P-loop containing nucleotide triphosphate hydrolases"/>
    <property type="match status" value="1"/>
</dbReference>
<dbReference type="PANTHER" id="PTHR45626">
    <property type="entry name" value="TRANSCRIPTION TERMINATION FACTOR 2-RELATED"/>
    <property type="match status" value="1"/>
</dbReference>
<dbReference type="GO" id="GO:0016787">
    <property type="term" value="F:hydrolase activity"/>
    <property type="evidence" value="ECO:0007669"/>
    <property type="project" value="UniProtKB-KW"/>
</dbReference>
<sequence length="199" mass="22574">MLGVLRTLTWFKKEKSIIWTQFPGEELYVLATLQEAGFDAEMIHSGLTARERADIITRFTEKPKECMILVMSFQLNSTGLNLQRFCRNVHFFGVPLSRAQGEQAVGRSWRLGQEKVVHVFEYRILSTFQVALNNRSSNKALPGLMVELSGSLASILDSEEEGVSALKVVVRNGKFLRPSLFYLKVWLPKTLGMPKSKIH</sequence>
<evidence type="ECO:0000259" key="4">
    <source>
        <dbReference type="PROSITE" id="PS51194"/>
    </source>
</evidence>
<dbReference type="AlphaFoldDB" id="A0A319ERZ5"/>
<evidence type="ECO:0000256" key="1">
    <source>
        <dbReference type="ARBA" id="ARBA00022741"/>
    </source>
</evidence>
<dbReference type="InterPro" id="IPR050628">
    <property type="entry name" value="SNF2_RAD54_helicase_TF"/>
</dbReference>